<feature type="region of interest" description="Disordered" evidence="1">
    <location>
        <begin position="1"/>
        <end position="24"/>
    </location>
</feature>
<dbReference type="EMBL" id="JAIXMP010000017">
    <property type="protein sequence ID" value="KAI9259653.1"/>
    <property type="molecule type" value="Genomic_DNA"/>
</dbReference>
<evidence type="ECO:0000313" key="3">
    <source>
        <dbReference type="Proteomes" id="UP001209540"/>
    </source>
</evidence>
<evidence type="ECO:0000313" key="2">
    <source>
        <dbReference type="EMBL" id="KAI9259653.1"/>
    </source>
</evidence>
<reference evidence="2" key="1">
    <citation type="journal article" date="2022" name="IScience">
        <title>Evolution of zygomycete secretomes and the origins of terrestrial fungal ecologies.</title>
        <authorList>
            <person name="Chang Y."/>
            <person name="Wang Y."/>
            <person name="Mondo S."/>
            <person name="Ahrendt S."/>
            <person name="Andreopoulos W."/>
            <person name="Barry K."/>
            <person name="Beard J."/>
            <person name="Benny G.L."/>
            <person name="Blankenship S."/>
            <person name="Bonito G."/>
            <person name="Cuomo C."/>
            <person name="Desiro A."/>
            <person name="Gervers K.A."/>
            <person name="Hundley H."/>
            <person name="Kuo A."/>
            <person name="LaButti K."/>
            <person name="Lang B.F."/>
            <person name="Lipzen A."/>
            <person name="O'Donnell K."/>
            <person name="Pangilinan J."/>
            <person name="Reynolds N."/>
            <person name="Sandor L."/>
            <person name="Smith M.E."/>
            <person name="Tsang A."/>
            <person name="Grigoriev I.V."/>
            <person name="Stajich J.E."/>
            <person name="Spatafora J.W."/>
        </authorList>
    </citation>
    <scope>NUCLEOTIDE SEQUENCE</scope>
    <source>
        <strain evidence="2">RSA 2281</strain>
    </source>
</reference>
<protein>
    <submittedName>
        <fullName evidence="2">Uncharacterized protein</fullName>
    </submittedName>
</protein>
<dbReference type="AlphaFoldDB" id="A0AAD5KBB1"/>
<sequence>MTNINKATPKSEATTNTTTTTPINTTNTTFMVQVDPCRRSFTSDDDYANIPAVCECGRLLTAGWQCNFCRTNCPYCNRALSTDPHDYCDRCFRSCKIHGLYHCYNVKTGYRLDHCPSCQKNNPDLHFSC</sequence>
<accession>A0AAD5KBB1</accession>
<evidence type="ECO:0000256" key="1">
    <source>
        <dbReference type="SAM" id="MobiDB-lite"/>
    </source>
</evidence>
<feature type="compositionally biased region" description="Polar residues" evidence="1">
    <location>
        <begin position="1"/>
        <end position="13"/>
    </location>
</feature>
<dbReference type="Proteomes" id="UP001209540">
    <property type="component" value="Unassembled WGS sequence"/>
</dbReference>
<keyword evidence="3" id="KW-1185">Reference proteome</keyword>
<comment type="caution">
    <text evidence="2">The sequence shown here is derived from an EMBL/GenBank/DDBJ whole genome shotgun (WGS) entry which is preliminary data.</text>
</comment>
<proteinExistence type="predicted"/>
<feature type="compositionally biased region" description="Low complexity" evidence="1">
    <location>
        <begin position="14"/>
        <end position="24"/>
    </location>
</feature>
<gene>
    <name evidence="2" type="ORF">BDA99DRAFT_513857</name>
</gene>
<organism evidence="2 3">
    <name type="scientific">Phascolomyces articulosus</name>
    <dbReference type="NCBI Taxonomy" id="60185"/>
    <lineage>
        <taxon>Eukaryota</taxon>
        <taxon>Fungi</taxon>
        <taxon>Fungi incertae sedis</taxon>
        <taxon>Mucoromycota</taxon>
        <taxon>Mucoromycotina</taxon>
        <taxon>Mucoromycetes</taxon>
        <taxon>Mucorales</taxon>
        <taxon>Lichtheimiaceae</taxon>
        <taxon>Phascolomyces</taxon>
    </lineage>
</organism>
<reference evidence="2" key="2">
    <citation type="submission" date="2023-02" db="EMBL/GenBank/DDBJ databases">
        <authorList>
            <consortium name="DOE Joint Genome Institute"/>
            <person name="Mondo S.J."/>
            <person name="Chang Y."/>
            <person name="Wang Y."/>
            <person name="Ahrendt S."/>
            <person name="Andreopoulos W."/>
            <person name="Barry K."/>
            <person name="Beard J."/>
            <person name="Benny G.L."/>
            <person name="Blankenship S."/>
            <person name="Bonito G."/>
            <person name="Cuomo C."/>
            <person name="Desiro A."/>
            <person name="Gervers K.A."/>
            <person name="Hundley H."/>
            <person name="Kuo A."/>
            <person name="LaButti K."/>
            <person name="Lang B.F."/>
            <person name="Lipzen A."/>
            <person name="O'Donnell K."/>
            <person name="Pangilinan J."/>
            <person name="Reynolds N."/>
            <person name="Sandor L."/>
            <person name="Smith M.W."/>
            <person name="Tsang A."/>
            <person name="Grigoriev I.V."/>
            <person name="Stajich J.E."/>
            <person name="Spatafora J.W."/>
        </authorList>
    </citation>
    <scope>NUCLEOTIDE SEQUENCE</scope>
    <source>
        <strain evidence="2">RSA 2281</strain>
    </source>
</reference>
<name>A0AAD5KBB1_9FUNG</name>